<evidence type="ECO:0000256" key="1">
    <source>
        <dbReference type="SAM" id="MobiDB-lite"/>
    </source>
</evidence>
<keyword evidence="3" id="KW-1185">Reference proteome</keyword>
<comment type="caution">
    <text evidence="2">The sequence shown here is derived from an EMBL/GenBank/DDBJ whole genome shotgun (WGS) entry which is preliminary data.</text>
</comment>
<dbReference type="Proteomes" id="UP001154282">
    <property type="component" value="Unassembled WGS sequence"/>
</dbReference>
<dbReference type="EMBL" id="CAMGYJ010000011">
    <property type="protein sequence ID" value="CAI0627094.1"/>
    <property type="molecule type" value="Genomic_DNA"/>
</dbReference>
<dbReference type="AlphaFoldDB" id="A0AAV0S1Q2"/>
<gene>
    <name evidence="2" type="ORF">LITE_LOCUS51149</name>
</gene>
<dbReference type="GO" id="GO:0009507">
    <property type="term" value="C:chloroplast"/>
    <property type="evidence" value="ECO:0007669"/>
    <property type="project" value="TreeGrafter"/>
</dbReference>
<accession>A0AAV0S1Q2</accession>
<proteinExistence type="predicted"/>
<reference evidence="2" key="1">
    <citation type="submission" date="2022-08" db="EMBL/GenBank/DDBJ databases">
        <authorList>
            <person name="Gutierrez-Valencia J."/>
        </authorList>
    </citation>
    <scope>NUCLEOTIDE SEQUENCE</scope>
</reference>
<dbReference type="PANTHER" id="PTHR36725">
    <property type="entry name" value="SENESCENCE-ASSOCIATED PROTEIN AAF, CHLOROLPLASTIC"/>
    <property type="match status" value="1"/>
</dbReference>
<evidence type="ECO:0000313" key="2">
    <source>
        <dbReference type="EMBL" id="CAI0627094.1"/>
    </source>
</evidence>
<evidence type="ECO:0000313" key="3">
    <source>
        <dbReference type="Proteomes" id="UP001154282"/>
    </source>
</evidence>
<dbReference type="InterPro" id="IPR044973">
    <property type="entry name" value="AAF-like"/>
</dbReference>
<dbReference type="PANTHER" id="PTHR36725:SF1">
    <property type="entry name" value="SENESCENCE-ASSOCIATED PROTEIN AAF, CHLOROLPLASTIC"/>
    <property type="match status" value="1"/>
</dbReference>
<dbReference type="GO" id="GO:0034599">
    <property type="term" value="P:cellular response to oxidative stress"/>
    <property type="evidence" value="ECO:0007669"/>
    <property type="project" value="TreeGrafter"/>
</dbReference>
<organism evidence="2 3">
    <name type="scientific">Linum tenue</name>
    <dbReference type="NCBI Taxonomy" id="586396"/>
    <lineage>
        <taxon>Eukaryota</taxon>
        <taxon>Viridiplantae</taxon>
        <taxon>Streptophyta</taxon>
        <taxon>Embryophyta</taxon>
        <taxon>Tracheophyta</taxon>
        <taxon>Spermatophyta</taxon>
        <taxon>Magnoliopsida</taxon>
        <taxon>eudicotyledons</taxon>
        <taxon>Gunneridae</taxon>
        <taxon>Pentapetalae</taxon>
        <taxon>rosids</taxon>
        <taxon>fabids</taxon>
        <taxon>Malpighiales</taxon>
        <taxon>Linaceae</taxon>
        <taxon>Linum</taxon>
    </lineage>
</organism>
<name>A0AAV0S1Q2_9ROSI</name>
<feature type="compositionally biased region" description="Polar residues" evidence="1">
    <location>
        <begin position="1"/>
        <end position="20"/>
    </location>
</feature>
<sequence>MELSASKVSSSAIATQSRTTRISHDISSKSMLHCKPYPTTMQQINLQQIRNARISNSRIFSSEERLWGTHEKSIHVMVTQKSSLLCQSMRTPRAEEKERCLSSKDRSDLSNARIGEEEQRTTMAGRSIHSNPGLAEACKFVQNDARYVNERARNDIVLLSRSILSLDARARKDVAILGSEFLKLDARAREDTKKIDSGVKMKAERLHHITSILKDRAQSRLERAATKHWSDGALKNDLRRADFRAKQRAMEDALMALEFVQNIHDLMVSKMHKLSLSKQIGPVADDETMEFITLEKNGSTSDIFPGEVSSDRIAAIQDAYFSMASALSEADGIDYTDPEELELLITTLIDLDAMDGKTSVSLLAECSSSPDAETRRALANALAAAPSMWALGNAGMGALQRLAEDRNPAIAAAASNAIYELKKQWEIEEGDNWRFMVNLKPADADEVDSQEDDHDSKNAG</sequence>
<feature type="region of interest" description="Disordered" evidence="1">
    <location>
        <begin position="1"/>
        <end position="24"/>
    </location>
</feature>
<protein>
    <recommendedName>
        <fullName evidence="4">Senescence-associated protein SPA15, chloroplastic</fullName>
    </recommendedName>
</protein>
<dbReference type="GO" id="GO:0010150">
    <property type="term" value="P:leaf senescence"/>
    <property type="evidence" value="ECO:0007669"/>
    <property type="project" value="InterPro"/>
</dbReference>
<evidence type="ECO:0008006" key="4">
    <source>
        <dbReference type="Google" id="ProtNLM"/>
    </source>
</evidence>